<gene>
    <name evidence="14" type="primary">RET3</name>
    <name evidence="14" type="ORF">MOBT1_002365</name>
</gene>
<evidence type="ECO:0000256" key="9">
    <source>
        <dbReference type="ARBA" id="ARBA00023136"/>
    </source>
</evidence>
<comment type="subcellular location">
    <subcellularLocation>
        <location evidence="12">Cytoplasm</location>
    </subcellularLocation>
    <subcellularLocation>
        <location evidence="1 12">Golgi apparatus membrane</location>
        <topology evidence="1 12">Peripheral membrane protein</topology>
        <orientation evidence="1 12">Cytoplasmic side</orientation>
    </subcellularLocation>
    <subcellularLocation>
        <location evidence="12">Cytoplasmic vesicle</location>
        <location evidence="12">COPI-coated vesicle membrane</location>
        <topology evidence="12">Peripheral membrane protein</topology>
        <orientation evidence="12">Cytoplasmic side</orientation>
    </subcellularLocation>
</comment>
<dbReference type="Pfam" id="PF01217">
    <property type="entry name" value="Clat_adaptor_s"/>
    <property type="match status" value="1"/>
</dbReference>
<evidence type="ECO:0000256" key="1">
    <source>
        <dbReference type="ARBA" id="ARBA00004255"/>
    </source>
</evidence>
<keyword evidence="15" id="KW-1185">Reference proteome</keyword>
<keyword evidence="10 12" id="KW-0968">Cytoplasmic vesicle</keyword>
<keyword evidence="6 12" id="KW-0931">ER-Golgi transport</keyword>
<evidence type="ECO:0000256" key="3">
    <source>
        <dbReference type="ARBA" id="ARBA00011775"/>
    </source>
</evidence>
<evidence type="ECO:0000256" key="11">
    <source>
        <dbReference type="ARBA" id="ARBA00045555"/>
    </source>
</evidence>
<dbReference type="GO" id="GO:0006891">
    <property type="term" value="P:intra-Golgi vesicle-mediated transport"/>
    <property type="evidence" value="ECO:0007669"/>
    <property type="project" value="TreeGrafter"/>
</dbReference>
<evidence type="ECO:0000259" key="13">
    <source>
        <dbReference type="Pfam" id="PF01217"/>
    </source>
</evidence>
<dbReference type="Gene3D" id="3.30.450.60">
    <property type="match status" value="1"/>
</dbReference>
<sequence length="201" mass="22436">MNLTLYTTRAVLLLDSDGNRIVTKYFQPPQETISEHPPAAPAVPGLAALGARNPYATLKEQRALEQAVCDKARRAAGDLFQYDGNLVLFKATYDVYLMVIAPERENELMMHSFLMSLYEALSILLQSQIDKRTILDNLDLVTLAVDESVDDGIILETDSAAIANRVTRPRPDSIEVQITEQTLMNAYTSFRDRFAQRLGGL</sequence>
<evidence type="ECO:0000256" key="6">
    <source>
        <dbReference type="ARBA" id="ARBA00022892"/>
    </source>
</evidence>
<comment type="function">
    <text evidence="11">The coatomer is a cytosolic protein complex that binds to dilysine motifs and reversibly associates with Golgi non-clathrin-coated vesicles, which further mediate biosynthetic protein transport from the ER, via the Golgi up to the trans Golgi network. Coatomer complex is required for budding from Golgi membranes, and is essential for the retrograde Golgi-to-ER transport of dilysine-tagged proteins. The zeta subunit may be involved in regulating the coat assembly and, hence, the rate of biosynthetic protein transport due to its association-dissociation properties with the coatomer complex.</text>
</comment>
<evidence type="ECO:0000256" key="12">
    <source>
        <dbReference type="RuleBase" id="RU366053"/>
    </source>
</evidence>
<dbReference type="GO" id="GO:0000139">
    <property type="term" value="C:Golgi membrane"/>
    <property type="evidence" value="ECO:0007669"/>
    <property type="project" value="UniProtKB-SubCell"/>
</dbReference>
<evidence type="ECO:0000256" key="5">
    <source>
        <dbReference type="ARBA" id="ARBA00022490"/>
    </source>
</evidence>
<evidence type="ECO:0000256" key="7">
    <source>
        <dbReference type="ARBA" id="ARBA00022927"/>
    </source>
</evidence>
<keyword evidence="4 12" id="KW-0813">Transport</keyword>
<comment type="subunit">
    <text evidence="3 12">Oligomeric complex that consists of at least the alpha, beta, beta', gamma, delta, epsilon and zeta subunits.</text>
</comment>
<comment type="similarity">
    <text evidence="2 12">Belongs to the adaptor complexes small subunit family.</text>
</comment>
<keyword evidence="7 12" id="KW-0653">Protein transport</keyword>
<evidence type="ECO:0000256" key="10">
    <source>
        <dbReference type="ARBA" id="ARBA00023329"/>
    </source>
</evidence>
<dbReference type="InterPro" id="IPR011012">
    <property type="entry name" value="Longin-like_dom_sf"/>
</dbReference>
<dbReference type="AlphaFoldDB" id="A0AAF0E516"/>
<name>A0AAF0E516_9BASI</name>
<dbReference type="GO" id="GO:0006886">
    <property type="term" value="P:intracellular protein transport"/>
    <property type="evidence" value="ECO:0007669"/>
    <property type="project" value="TreeGrafter"/>
</dbReference>
<feature type="domain" description="AP complex mu/sigma subunit" evidence="13">
    <location>
        <begin position="57"/>
        <end position="167"/>
    </location>
</feature>
<accession>A0AAF0E516</accession>
<keyword evidence="5 12" id="KW-0963">Cytoplasm</keyword>
<protein>
    <recommendedName>
        <fullName evidence="12">Coatomer subunit zeta</fullName>
    </recommendedName>
</protein>
<keyword evidence="9 12" id="KW-0472">Membrane</keyword>
<dbReference type="PANTHER" id="PTHR11043:SF0">
    <property type="entry name" value="COATOMER SUBUNIT ZETA"/>
    <property type="match status" value="1"/>
</dbReference>
<dbReference type="InterPro" id="IPR022775">
    <property type="entry name" value="AP_mu_sigma_su"/>
</dbReference>
<dbReference type="GO" id="GO:0006890">
    <property type="term" value="P:retrograde vesicle-mediated transport, Golgi to endoplasmic reticulum"/>
    <property type="evidence" value="ECO:0007669"/>
    <property type="project" value="UniProtKB-UniRule"/>
</dbReference>
<evidence type="ECO:0000256" key="2">
    <source>
        <dbReference type="ARBA" id="ARBA00006972"/>
    </source>
</evidence>
<evidence type="ECO:0000313" key="15">
    <source>
        <dbReference type="Proteomes" id="UP001214603"/>
    </source>
</evidence>
<evidence type="ECO:0000256" key="8">
    <source>
        <dbReference type="ARBA" id="ARBA00023034"/>
    </source>
</evidence>
<reference evidence="14" key="1">
    <citation type="submission" date="2023-03" db="EMBL/GenBank/DDBJ databases">
        <title>Mating type loci evolution in Malassezia.</title>
        <authorList>
            <person name="Coelho M.A."/>
        </authorList>
    </citation>
    <scope>NUCLEOTIDE SEQUENCE</scope>
    <source>
        <strain evidence="14">CBS 7876</strain>
    </source>
</reference>
<dbReference type="InterPro" id="IPR039652">
    <property type="entry name" value="Coatomer_zeta"/>
</dbReference>
<keyword evidence="8 12" id="KW-0333">Golgi apparatus</keyword>
<organism evidence="14 15">
    <name type="scientific">Malassezia obtusa</name>
    <dbReference type="NCBI Taxonomy" id="76774"/>
    <lineage>
        <taxon>Eukaryota</taxon>
        <taxon>Fungi</taxon>
        <taxon>Dikarya</taxon>
        <taxon>Basidiomycota</taxon>
        <taxon>Ustilaginomycotina</taxon>
        <taxon>Malasseziomycetes</taxon>
        <taxon>Malasseziales</taxon>
        <taxon>Malasseziaceae</taxon>
        <taxon>Malassezia</taxon>
    </lineage>
</organism>
<dbReference type="Proteomes" id="UP001214603">
    <property type="component" value="Chromosome 5"/>
</dbReference>
<dbReference type="GO" id="GO:0030126">
    <property type="term" value="C:COPI vesicle coat"/>
    <property type="evidence" value="ECO:0007669"/>
    <property type="project" value="UniProtKB-UniRule"/>
</dbReference>
<dbReference type="SUPFAM" id="SSF64356">
    <property type="entry name" value="SNARE-like"/>
    <property type="match status" value="1"/>
</dbReference>
<dbReference type="PANTHER" id="PTHR11043">
    <property type="entry name" value="ZETA-COAT PROTEIN"/>
    <property type="match status" value="1"/>
</dbReference>
<proteinExistence type="inferred from homology"/>
<evidence type="ECO:0000256" key="4">
    <source>
        <dbReference type="ARBA" id="ARBA00022448"/>
    </source>
</evidence>
<dbReference type="FunFam" id="3.30.450.60:FF:000013">
    <property type="entry name" value="Coatomer subunit zeta"/>
    <property type="match status" value="1"/>
</dbReference>
<dbReference type="EMBL" id="CP119938">
    <property type="protein sequence ID" value="WFD03672.1"/>
    <property type="molecule type" value="Genomic_DNA"/>
</dbReference>
<evidence type="ECO:0000313" key="14">
    <source>
        <dbReference type="EMBL" id="WFD03672.1"/>
    </source>
</evidence>